<keyword evidence="4" id="KW-0521">NADP</keyword>
<dbReference type="RefSeq" id="XP_025367108.1">
    <property type="nucleotide sequence ID" value="XM_025516437.1"/>
</dbReference>
<sequence length="442" mass="48229">MSHSKQKFARGQQAPKLDADAGLALTAGHFDQAVEGWAPIGTLPDDVLPEGQARPKLFDSLVELNHSGGLALKNRVVVSPMCQYVAKDGFPSVYHLGHHASWALHGVGTIMFETTGVTPAGRISTHDLGLWKDEQIPAFISLVSSLRTLSPGLTVGVQLGHAGRKSSTFPPFQRRPRKHEQWAEEEEGGWPEEIVAPSAVPYGPNWFKPRELSIGEIENIKQQFIQAAERAYDKVGVDFIEIHLAHGYLGHQFLSPLSNKRTDQYGGSFEGRIKFPLDIIKAIRARWPERSLWVRISATDQCDHLAAQGTEVWDLEQTKKLAEILDREGVAVLDVSSGGLVAEQQIQVGHAYQAPLAAGIKSLKLPSMKVMSVGMLESGPNDKAGEVAEATLQNGHADLIAIARGQMASPNWTELAAANLAGVRTVENPSYHRIHGPKRTPH</sequence>
<gene>
    <name evidence="7" type="ORF">IE81DRAFT_349727</name>
</gene>
<feature type="domain" description="NADH:flavin oxidoreductase/NADH oxidase N-terminal" evidence="6">
    <location>
        <begin position="70"/>
        <end position="420"/>
    </location>
</feature>
<evidence type="ECO:0000256" key="2">
    <source>
        <dbReference type="ARBA" id="ARBA00022630"/>
    </source>
</evidence>
<dbReference type="Gene3D" id="3.20.20.70">
    <property type="entry name" value="Aldolase class I"/>
    <property type="match status" value="1"/>
</dbReference>
<dbReference type="InParanoid" id="A0A316VSB7"/>
<organism evidence="7 8">
    <name type="scientific">Ceraceosorus guamensis</name>
    <dbReference type="NCBI Taxonomy" id="1522189"/>
    <lineage>
        <taxon>Eukaryota</taxon>
        <taxon>Fungi</taxon>
        <taxon>Dikarya</taxon>
        <taxon>Basidiomycota</taxon>
        <taxon>Ustilaginomycotina</taxon>
        <taxon>Exobasidiomycetes</taxon>
        <taxon>Ceraceosorales</taxon>
        <taxon>Ceraceosoraceae</taxon>
        <taxon>Ceraceosorus</taxon>
    </lineage>
</organism>
<keyword evidence="5" id="KW-0560">Oxidoreductase</keyword>
<name>A0A316VSB7_9BASI</name>
<evidence type="ECO:0000313" key="8">
    <source>
        <dbReference type="Proteomes" id="UP000245783"/>
    </source>
</evidence>
<dbReference type="STRING" id="1522189.A0A316VSB7"/>
<dbReference type="FunCoup" id="A0A316VSB7">
    <property type="interactions" value="1"/>
</dbReference>
<accession>A0A316VSB7</accession>
<dbReference type="PANTHER" id="PTHR43303">
    <property type="entry name" value="NADPH DEHYDROGENASE C23G7.10C-RELATED"/>
    <property type="match status" value="1"/>
</dbReference>
<keyword evidence="3" id="KW-0288">FMN</keyword>
<evidence type="ECO:0000259" key="6">
    <source>
        <dbReference type="Pfam" id="PF00724"/>
    </source>
</evidence>
<dbReference type="InterPro" id="IPR001155">
    <property type="entry name" value="OxRdtase_FMN_N"/>
</dbReference>
<dbReference type="SUPFAM" id="SSF51395">
    <property type="entry name" value="FMN-linked oxidoreductases"/>
    <property type="match status" value="1"/>
</dbReference>
<dbReference type="InterPro" id="IPR013785">
    <property type="entry name" value="Aldolase_TIM"/>
</dbReference>
<keyword evidence="2" id="KW-0285">Flavoprotein</keyword>
<dbReference type="PANTHER" id="PTHR43303:SF4">
    <property type="entry name" value="NADPH DEHYDROGENASE C23G7.10C-RELATED"/>
    <property type="match status" value="1"/>
</dbReference>
<dbReference type="GO" id="GO:0003959">
    <property type="term" value="F:NADPH dehydrogenase activity"/>
    <property type="evidence" value="ECO:0007669"/>
    <property type="project" value="InterPro"/>
</dbReference>
<keyword evidence="8" id="KW-1185">Reference proteome</keyword>
<evidence type="ECO:0000313" key="7">
    <source>
        <dbReference type="EMBL" id="PWN39948.1"/>
    </source>
</evidence>
<dbReference type="GO" id="GO:0050661">
    <property type="term" value="F:NADP binding"/>
    <property type="evidence" value="ECO:0007669"/>
    <property type="project" value="InterPro"/>
</dbReference>
<evidence type="ECO:0000256" key="4">
    <source>
        <dbReference type="ARBA" id="ARBA00022857"/>
    </source>
</evidence>
<dbReference type="EMBL" id="KZ819437">
    <property type="protein sequence ID" value="PWN39948.1"/>
    <property type="molecule type" value="Genomic_DNA"/>
</dbReference>
<proteinExistence type="predicted"/>
<reference evidence="7 8" key="1">
    <citation type="journal article" date="2018" name="Mol. Biol. Evol.">
        <title>Broad Genomic Sampling Reveals a Smut Pathogenic Ancestry of the Fungal Clade Ustilaginomycotina.</title>
        <authorList>
            <person name="Kijpornyongpan T."/>
            <person name="Mondo S.J."/>
            <person name="Barry K."/>
            <person name="Sandor L."/>
            <person name="Lee J."/>
            <person name="Lipzen A."/>
            <person name="Pangilinan J."/>
            <person name="LaButti K."/>
            <person name="Hainaut M."/>
            <person name="Henrissat B."/>
            <person name="Grigoriev I.V."/>
            <person name="Spatafora J.W."/>
            <person name="Aime M.C."/>
        </authorList>
    </citation>
    <scope>NUCLEOTIDE SEQUENCE [LARGE SCALE GENOMIC DNA]</scope>
    <source>
        <strain evidence="7 8">MCA 4658</strain>
    </source>
</reference>
<evidence type="ECO:0000256" key="1">
    <source>
        <dbReference type="ARBA" id="ARBA00001917"/>
    </source>
</evidence>
<dbReference type="Pfam" id="PF00724">
    <property type="entry name" value="Oxidored_FMN"/>
    <property type="match status" value="1"/>
</dbReference>
<dbReference type="InterPro" id="IPR044152">
    <property type="entry name" value="YqjM-like"/>
</dbReference>
<dbReference type="AlphaFoldDB" id="A0A316VSB7"/>
<dbReference type="GeneID" id="37038307"/>
<dbReference type="GO" id="GO:0010181">
    <property type="term" value="F:FMN binding"/>
    <property type="evidence" value="ECO:0007669"/>
    <property type="project" value="InterPro"/>
</dbReference>
<comment type="cofactor">
    <cofactor evidence="1">
        <name>FMN</name>
        <dbReference type="ChEBI" id="CHEBI:58210"/>
    </cofactor>
</comment>
<dbReference type="OrthoDB" id="72788at2759"/>
<dbReference type="Proteomes" id="UP000245783">
    <property type="component" value="Unassembled WGS sequence"/>
</dbReference>
<evidence type="ECO:0000256" key="3">
    <source>
        <dbReference type="ARBA" id="ARBA00022643"/>
    </source>
</evidence>
<evidence type="ECO:0000256" key="5">
    <source>
        <dbReference type="ARBA" id="ARBA00023002"/>
    </source>
</evidence>
<protein>
    <submittedName>
        <fullName evidence="7">FMN-linked oxidoreductase</fullName>
    </submittedName>
</protein>